<reference evidence="1 2" key="1">
    <citation type="submission" date="2023-09" db="EMBL/GenBank/DDBJ databases">
        <authorList>
            <person name="Wang M."/>
        </authorList>
    </citation>
    <scope>NUCLEOTIDE SEQUENCE [LARGE SCALE GENOMIC DNA]</scope>
    <source>
        <strain evidence="1">GT-2023</strain>
        <tissue evidence="1">Liver</tissue>
    </source>
</reference>
<comment type="caution">
    <text evidence="1">The sequence shown here is derived from an EMBL/GenBank/DDBJ whole genome shotgun (WGS) entry which is preliminary data.</text>
</comment>
<dbReference type="EMBL" id="JAYMGO010000010">
    <property type="protein sequence ID" value="KAL1266677.1"/>
    <property type="molecule type" value="Genomic_DNA"/>
</dbReference>
<dbReference type="Proteomes" id="UP001558613">
    <property type="component" value="Unassembled WGS sequence"/>
</dbReference>
<gene>
    <name evidence="1" type="ORF">QQF64_002352</name>
</gene>
<proteinExistence type="predicted"/>
<keyword evidence="2" id="KW-1185">Reference proteome</keyword>
<protein>
    <submittedName>
        <fullName evidence="1">Uncharacterized protein</fullName>
    </submittedName>
</protein>
<name>A0ABR3MPZ0_9TELE</name>
<evidence type="ECO:0000313" key="1">
    <source>
        <dbReference type="EMBL" id="KAL1266677.1"/>
    </source>
</evidence>
<organism evidence="1 2">
    <name type="scientific">Cirrhinus molitorella</name>
    <name type="common">mud carp</name>
    <dbReference type="NCBI Taxonomy" id="172907"/>
    <lineage>
        <taxon>Eukaryota</taxon>
        <taxon>Metazoa</taxon>
        <taxon>Chordata</taxon>
        <taxon>Craniata</taxon>
        <taxon>Vertebrata</taxon>
        <taxon>Euteleostomi</taxon>
        <taxon>Actinopterygii</taxon>
        <taxon>Neopterygii</taxon>
        <taxon>Teleostei</taxon>
        <taxon>Ostariophysi</taxon>
        <taxon>Cypriniformes</taxon>
        <taxon>Cyprinidae</taxon>
        <taxon>Labeoninae</taxon>
        <taxon>Labeonini</taxon>
        <taxon>Cirrhinus</taxon>
    </lineage>
</organism>
<accession>A0ABR3MPZ0</accession>
<evidence type="ECO:0000313" key="2">
    <source>
        <dbReference type="Proteomes" id="UP001558613"/>
    </source>
</evidence>
<sequence>MGVGLQPQREAIWVHITASPPRFLPPSNQKGDEPHVLTKTSAMRGESGRMHVEFKDSSNKAIRHGVLSQLKGFGRHNGYTAA</sequence>